<feature type="domain" description="VTT" evidence="7">
    <location>
        <begin position="220"/>
        <end position="335"/>
    </location>
</feature>
<dbReference type="AlphaFoldDB" id="A0A0R1H034"/>
<dbReference type="PATRIC" id="fig|1423726.3.peg.2196"/>
<reference evidence="8 9" key="1">
    <citation type="journal article" date="2015" name="Genome Announc.">
        <title>Expanding the biotechnology potential of lactobacilli through comparative genomics of 213 strains and associated genera.</title>
        <authorList>
            <person name="Sun Z."/>
            <person name="Harris H.M."/>
            <person name="McCann A."/>
            <person name="Guo C."/>
            <person name="Argimon S."/>
            <person name="Zhang W."/>
            <person name="Yang X."/>
            <person name="Jeffery I.B."/>
            <person name="Cooney J.C."/>
            <person name="Kagawa T.F."/>
            <person name="Liu W."/>
            <person name="Song Y."/>
            <person name="Salvetti E."/>
            <person name="Wrobel A."/>
            <person name="Rasinkangas P."/>
            <person name="Parkhill J."/>
            <person name="Rea M.C."/>
            <person name="O'Sullivan O."/>
            <person name="Ritari J."/>
            <person name="Douillard F.P."/>
            <person name="Paul Ross R."/>
            <person name="Yang R."/>
            <person name="Briner A.E."/>
            <person name="Felis G.E."/>
            <person name="de Vos W.M."/>
            <person name="Barrangou R."/>
            <person name="Klaenhammer T.R."/>
            <person name="Caufield P.W."/>
            <person name="Cui Y."/>
            <person name="Zhang H."/>
            <person name="O'Toole P.W."/>
        </authorList>
    </citation>
    <scope>NUCLEOTIDE SEQUENCE [LARGE SCALE GENOMIC DNA]</scope>
    <source>
        <strain evidence="8 9">DSM 20003</strain>
    </source>
</reference>
<feature type="transmembrane region" description="Helical" evidence="6">
    <location>
        <begin position="198"/>
        <end position="222"/>
    </location>
</feature>
<gene>
    <name evidence="8" type="ORF">FC07_GL002119</name>
</gene>
<dbReference type="Proteomes" id="UP000051461">
    <property type="component" value="Unassembled WGS sequence"/>
</dbReference>
<sequence>MTRFRVGYNGVLIGIILALLAWHNSWLQMRIAVAWFIPIGVLGVILCYFYYGKKLHQNWAIFRFPTTLGIFVIMGLLLLLMYGLNGLLVVIGAMIREPFNQMWPLTQTSFVVLALLVLGLIIEGISHYRHPVPKFPKNENIQELTSQSKIGIVLTLVILALCVGSYFWIAPFHHFVDEVTGMLARLDIHALRDYLQSFGFWGPVISALIMVFQSVLAPLPAFLLTFTNAYLWGWFWGAVLSWSSAMVGAIVCFYIARGLGRPFAEKVITKKALHKIDHFFDEYGNYTVMVLRLLPFVSFDEVSYGAGFTSMKLVPFLIGTGIGQLPATIVYSLVGGSLNGNKMILFLAIVGFMILIVGSLVARKVIANKQRKARMAHDELS</sequence>
<dbReference type="Pfam" id="PF09335">
    <property type="entry name" value="VTT_dom"/>
    <property type="match status" value="1"/>
</dbReference>
<feature type="transmembrane region" description="Helical" evidence="6">
    <location>
        <begin position="343"/>
        <end position="362"/>
    </location>
</feature>
<keyword evidence="2 6" id="KW-1003">Cell membrane</keyword>
<protein>
    <recommendedName>
        <fullName evidence="6">TVP38/TMEM64 family membrane protein</fullName>
    </recommendedName>
</protein>
<evidence type="ECO:0000256" key="2">
    <source>
        <dbReference type="ARBA" id="ARBA00022475"/>
    </source>
</evidence>
<dbReference type="GO" id="GO:0005886">
    <property type="term" value="C:plasma membrane"/>
    <property type="evidence" value="ECO:0007669"/>
    <property type="project" value="UniProtKB-SubCell"/>
</dbReference>
<dbReference type="EMBL" id="AZDA01000030">
    <property type="protein sequence ID" value="KRK39942.1"/>
    <property type="molecule type" value="Genomic_DNA"/>
</dbReference>
<evidence type="ECO:0000256" key="5">
    <source>
        <dbReference type="ARBA" id="ARBA00023136"/>
    </source>
</evidence>
<dbReference type="RefSeq" id="WP_235807460.1">
    <property type="nucleotide sequence ID" value="NZ_AZDA01000030.1"/>
</dbReference>
<dbReference type="InterPro" id="IPR032816">
    <property type="entry name" value="VTT_dom"/>
</dbReference>
<comment type="caution">
    <text evidence="6">Lacks conserved residue(s) required for the propagation of feature annotation.</text>
</comment>
<feature type="transmembrane region" description="Helical" evidence="6">
    <location>
        <begin position="71"/>
        <end position="95"/>
    </location>
</feature>
<evidence type="ECO:0000313" key="8">
    <source>
        <dbReference type="EMBL" id="KRK39942.1"/>
    </source>
</evidence>
<feature type="transmembrane region" description="Helical" evidence="6">
    <location>
        <begin position="6"/>
        <end position="24"/>
    </location>
</feature>
<keyword evidence="9" id="KW-1185">Reference proteome</keyword>
<keyword evidence="5 6" id="KW-0472">Membrane</keyword>
<dbReference type="STRING" id="1423726.FC07_GL002119"/>
<comment type="subcellular location">
    <subcellularLocation>
        <location evidence="1 6">Cell membrane</location>
        <topology evidence="1 6">Multi-pass membrane protein</topology>
    </subcellularLocation>
</comment>
<feature type="transmembrane region" description="Helical" evidence="6">
    <location>
        <begin position="148"/>
        <end position="169"/>
    </location>
</feature>
<evidence type="ECO:0000256" key="1">
    <source>
        <dbReference type="ARBA" id="ARBA00004651"/>
    </source>
</evidence>
<feature type="transmembrane region" description="Helical" evidence="6">
    <location>
        <begin position="31"/>
        <end position="51"/>
    </location>
</feature>
<accession>A0A0R1H034</accession>
<organism evidence="8 9">
    <name type="scientific">Loigolactobacillus bifermentans DSM 20003</name>
    <dbReference type="NCBI Taxonomy" id="1423726"/>
    <lineage>
        <taxon>Bacteria</taxon>
        <taxon>Bacillati</taxon>
        <taxon>Bacillota</taxon>
        <taxon>Bacilli</taxon>
        <taxon>Lactobacillales</taxon>
        <taxon>Lactobacillaceae</taxon>
        <taxon>Loigolactobacillus</taxon>
    </lineage>
</organism>
<name>A0A0R1H034_9LACO</name>
<evidence type="ECO:0000259" key="7">
    <source>
        <dbReference type="Pfam" id="PF09335"/>
    </source>
</evidence>
<dbReference type="InterPro" id="IPR015414">
    <property type="entry name" value="TMEM64"/>
</dbReference>
<evidence type="ECO:0000313" key="9">
    <source>
        <dbReference type="Proteomes" id="UP000051461"/>
    </source>
</evidence>
<feature type="transmembrane region" description="Helical" evidence="6">
    <location>
        <begin position="234"/>
        <end position="256"/>
    </location>
</feature>
<feature type="transmembrane region" description="Helical" evidence="6">
    <location>
        <begin position="313"/>
        <end position="331"/>
    </location>
</feature>
<proteinExistence type="inferred from homology"/>
<dbReference type="PANTHER" id="PTHR12677">
    <property type="entry name" value="GOLGI APPARATUS MEMBRANE PROTEIN TVP38-RELATED"/>
    <property type="match status" value="1"/>
</dbReference>
<comment type="caution">
    <text evidence="8">The sequence shown here is derived from an EMBL/GenBank/DDBJ whole genome shotgun (WGS) entry which is preliminary data.</text>
</comment>
<evidence type="ECO:0000256" key="3">
    <source>
        <dbReference type="ARBA" id="ARBA00022692"/>
    </source>
</evidence>
<feature type="transmembrane region" description="Helical" evidence="6">
    <location>
        <begin position="107"/>
        <end position="128"/>
    </location>
</feature>
<comment type="similarity">
    <text evidence="6">Belongs to the TVP38/TMEM64 family.</text>
</comment>
<evidence type="ECO:0000256" key="4">
    <source>
        <dbReference type="ARBA" id="ARBA00022989"/>
    </source>
</evidence>
<keyword evidence="4 6" id="KW-1133">Transmembrane helix</keyword>
<keyword evidence="3 6" id="KW-0812">Transmembrane</keyword>
<evidence type="ECO:0000256" key="6">
    <source>
        <dbReference type="RuleBase" id="RU366058"/>
    </source>
</evidence>
<dbReference type="PANTHER" id="PTHR12677:SF59">
    <property type="entry name" value="GOLGI APPARATUS MEMBRANE PROTEIN TVP38-RELATED"/>
    <property type="match status" value="1"/>
</dbReference>